<dbReference type="Proteomes" id="UP001278766">
    <property type="component" value="Unassembled WGS sequence"/>
</dbReference>
<dbReference type="AlphaFoldDB" id="A0AAE0HP56"/>
<gene>
    <name evidence="2" type="ORF">B0H64DRAFT_369136</name>
</gene>
<sequence length="215" mass="23549">MTNTPRQRLLMTRTPSRGVQWRKFRVEALKARGNSAIKNSLTVGGMSGSSAPAWSAKREISLQNAMVLDSPVADHPAYAARSRLDRPRQPGSRDRSHCAASMLHGTLRGTSRVPGVLDDRHILTWSINGEQVTRIPNSARQTAAVLNTMRLFWLPFGLPFGASKGVPEPKSTANFKQGRSVEGGRREGATTRERSTSHLTARSPRAANRNSLTRG</sequence>
<evidence type="ECO:0000256" key="1">
    <source>
        <dbReference type="SAM" id="MobiDB-lite"/>
    </source>
</evidence>
<protein>
    <submittedName>
        <fullName evidence="2">Uncharacterized protein</fullName>
    </submittedName>
</protein>
<feature type="compositionally biased region" description="Basic and acidic residues" evidence="1">
    <location>
        <begin position="182"/>
        <end position="196"/>
    </location>
</feature>
<name>A0AAE0HP56_9PEZI</name>
<reference evidence="2" key="1">
    <citation type="journal article" date="2023" name="Mol. Phylogenet. Evol.">
        <title>Genome-scale phylogeny and comparative genomics of the fungal order Sordariales.</title>
        <authorList>
            <person name="Hensen N."/>
            <person name="Bonometti L."/>
            <person name="Westerberg I."/>
            <person name="Brannstrom I.O."/>
            <person name="Guillou S."/>
            <person name="Cros-Aarteil S."/>
            <person name="Calhoun S."/>
            <person name="Haridas S."/>
            <person name="Kuo A."/>
            <person name="Mondo S."/>
            <person name="Pangilinan J."/>
            <person name="Riley R."/>
            <person name="LaButti K."/>
            <person name="Andreopoulos B."/>
            <person name="Lipzen A."/>
            <person name="Chen C."/>
            <person name="Yan M."/>
            <person name="Daum C."/>
            <person name="Ng V."/>
            <person name="Clum A."/>
            <person name="Steindorff A."/>
            <person name="Ohm R.A."/>
            <person name="Martin F."/>
            <person name="Silar P."/>
            <person name="Natvig D.O."/>
            <person name="Lalanne C."/>
            <person name="Gautier V."/>
            <person name="Ament-Velasquez S.L."/>
            <person name="Kruys A."/>
            <person name="Hutchinson M.I."/>
            <person name="Powell A.J."/>
            <person name="Barry K."/>
            <person name="Miller A.N."/>
            <person name="Grigoriev I.V."/>
            <person name="Debuchy R."/>
            <person name="Gladieux P."/>
            <person name="Hiltunen Thoren M."/>
            <person name="Johannesson H."/>
        </authorList>
    </citation>
    <scope>NUCLEOTIDE SEQUENCE</scope>
    <source>
        <strain evidence="2">CBS 168.71</strain>
    </source>
</reference>
<evidence type="ECO:0000313" key="3">
    <source>
        <dbReference type="Proteomes" id="UP001278766"/>
    </source>
</evidence>
<organism evidence="2 3">
    <name type="scientific">Chaetomium fimeti</name>
    <dbReference type="NCBI Taxonomy" id="1854472"/>
    <lineage>
        <taxon>Eukaryota</taxon>
        <taxon>Fungi</taxon>
        <taxon>Dikarya</taxon>
        <taxon>Ascomycota</taxon>
        <taxon>Pezizomycotina</taxon>
        <taxon>Sordariomycetes</taxon>
        <taxon>Sordariomycetidae</taxon>
        <taxon>Sordariales</taxon>
        <taxon>Chaetomiaceae</taxon>
        <taxon>Chaetomium</taxon>
    </lineage>
</organism>
<proteinExistence type="predicted"/>
<comment type="caution">
    <text evidence="2">The sequence shown here is derived from an EMBL/GenBank/DDBJ whole genome shotgun (WGS) entry which is preliminary data.</text>
</comment>
<feature type="region of interest" description="Disordered" evidence="1">
    <location>
        <begin position="164"/>
        <end position="215"/>
    </location>
</feature>
<keyword evidence="3" id="KW-1185">Reference proteome</keyword>
<accession>A0AAE0HP56</accession>
<reference evidence="2" key="2">
    <citation type="submission" date="2023-06" db="EMBL/GenBank/DDBJ databases">
        <authorList>
            <consortium name="Lawrence Berkeley National Laboratory"/>
            <person name="Haridas S."/>
            <person name="Hensen N."/>
            <person name="Bonometti L."/>
            <person name="Westerberg I."/>
            <person name="Brannstrom I.O."/>
            <person name="Guillou S."/>
            <person name="Cros-Aarteil S."/>
            <person name="Calhoun S."/>
            <person name="Kuo A."/>
            <person name="Mondo S."/>
            <person name="Pangilinan J."/>
            <person name="Riley R."/>
            <person name="Labutti K."/>
            <person name="Andreopoulos B."/>
            <person name="Lipzen A."/>
            <person name="Chen C."/>
            <person name="Yanf M."/>
            <person name="Daum C."/>
            <person name="Ng V."/>
            <person name="Clum A."/>
            <person name="Steindorff A."/>
            <person name="Ohm R."/>
            <person name="Martin F."/>
            <person name="Silar P."/>
            <person name="Natvig D."/>
            <person name="Lalanne C."/>
            <person name="Gautier V."/>
            <person name="Ament-Velasquez S.L."/>
            <person name="Kruys A."/>
            <person name="Hutchinson M.I."/>
            <person name="Powell A.J."/>
            <person name="Barry K."/>
            <person name="Miller A.N."/>
            <person name="Grigoriev I.V."/>
            <person name="Debuchy R."/>
            <person name="Gladieux P."/>
            <person name="Thoren M.H."/>
            <person name="Johannesson H."/>
        </authorList>
    </citation>
    <scope>NUCLEOTIDE SEQUENCE</scope>
    <source>
        <strain evidence="2">CBS 168.71</strain>
    </source>
</reference>
<dbReference type="RefSeq" id="XP_062663318.1">
    <property type="nucleotide sequence ID" value="XM_062802002.1"/>
</dbReference>
<dbReference type="GeneID" id="87838950"/>
<dbReference type="EMBL" id="JAUEPN010000001">
    <property type="protein sequence ID" value="KAK3299804.1"/>
    <property type="molecule type" value="Genomic_DNA"/>
</dbReference>
<evidence type="ECO:0000313" key="2">
    <source>
        <dbReference type="EMBL" id="KAK3299804.1"/>
    </source>
</evidence>